<keyword evidence="7" id="KW-1185">Reference proteome</keyword>
<proteinExistence type="predicted"/>
<name>A0ABQ4N1C5_9BACL</name>
<keyword evidence="3 5" id="KW-1133">Transmembrane helix</keyword>
<feature type="transmembrane region" description="Helical" evidence="5">
    <location>
        <begin position="39"/>
        <end position="64"/>
    </location>
</feature>
<evidence type="ECO:0000256" key="4">
    <source>
        <dbReference type="ARBA" id="ARBA00023136"/>
    </source>
</evidence>
<reference evidence="6 7" key="1">
    <citation type="submission" date="2021-04" db="EMBL/GenBank/DDBJ databases">
        <title>Draft genome sequence of Paenibacillus cisolokensis, LC2-13A.</title>
        <authorList>
            <person name="Uke A."/>
            <person name="Chhe C."/>
            <person name="Baramee S."/>
            <person name="Kosugi A."/>
        </authorList>
    </citation>
    <scope>NUCLEOTIDE SEQUENCE [LARGE SCALE GENOMIC DNA]</scope>
    <source>
        <strain evidence="6 7">LC2-13A</strain>
    </source>
</reference>
<keyword evidence="2 5" id="KW-0812">Transmembrane</keyword>
<sequence>MAVDRSSGASADDNRLKKRLREEGLMSLFEHIGELRKRVIVIFVVLVLSMVAGLLLADPAYRLLMAQEPVKDMELHAFSLWDGIGMYMKFAFVIALLITIPVAFHQIWSFVKPGLHPAEQRATVRYVPYAALLFVLGLSFAYFVIFPMAFGFTTTVSRNLGLEETYGVTQYFAFMFNILIPVSLLFELPLVIMFLTKLRIVTPQRLKKCAESLISSWC</sequence>
<comment type="caution">
    <text evidence="6">The sequence shown here is derived from an EMBL/GenBank/DDBJ whole genome shotgun (WGS) entry which is preliminary data.</text>
</comment>
<dbReference type="NCBIfam" id="TIGR00945">
    <property type="entry name" value="tatC"/>
    <property type="match status" value="1"/>
</dbReference>
<feature type="transmembrane region" description="Helical" evidence="5">
    <location>
        <begin position="126"/>
        <end position="150"/>
    </location>
</feature>
<evidence type="ECO:0000256" key="3">
    <source>
        <dbReference type="ARBA" id="ARBA00022989"/>
    </source>
</evidence>
<comment type="subcellular location">
    <subcellularLocation>
        <location evidence="1">Membrane</location>
        <topology evidence="1">Multi-pass membrane protein</topology>
    </subcellularLocation>
</comment>
<dbReference type="PANTHER" id="PTHR30371">
    <property type="entry name" value="SEC-INDEPENDENT PROTEIN TRANSLOCASE PROTEIN TATC"/>
    <property type="match status" value="1"/>
</dbReference>
<feature type="transmembrane region" description="Helical" evidence="5">
    <location>
        <begin position="170"/>
        <end position="195"/>
    </location>
</feature>
<dbReference type="InterPro" id="IPR002033">
    <property type="entry name" value="TatC"/>
</dbReference>
<gene>
    <name evidence="6" type="ORF">PACILC2_03690</name>
</gene>
<protein>
    <recommendedName>
        <fullName evidence="8">Sec-independent protein translocase protein TatC</fullName>
    </recommendedName>
</protein>
<dbReference type="PROSITE" id="PS01218">
    <property type="entry name" value="TATC"/>
    <property type="match status" value="1"/>
</dbReference>
<dbReference type="InterPro" id="IPR019820">
    <property type="entry name" value="Sec-indep_translocase_CS"/>
</dbReference>
<evidence type="ECO:0000313" key="7">
    <source>
        <dbReference type="Proteomes" id="UP000680304"/>
    </source>
</evidence>
<keyword evidence="4 5" id="KW-0472">Membrane</keyword>
<evidence type="ECO:0000256" key="5">
    <source>
        <dbReference type="SAM" id="Phobius"/>
    </source>
</evidence>
<dbReference type="Proteomes" id="UP000680304">
    <property type="component" value="Unassembled WGS sequence"/>
</dbReference>
<dbReference type="PRINTS" id="PR01840">
    <property type="entry name" value="TATCFAMILY"/>
</dbReference>
<evidence type="ECO:0008006" key="8">
    <source>
        <dbReference type="Google" id="ProtNLM"/>
    </source>
</evidence>
<evidence type="ECO:0000256" key="1">
    <source>
        <dbReference type="ARBA" id="ARBA00004141"/>
    </source>
</evidence>
<evidence type="ECO:0000256" key="2">
    <source>
        <dbReference type="ARBA" id="ARBA00022692"/>
    </source>
</evidence>
<accession>A0ABQ4N1C5</accession>
<feature type="transmembrane region" description="Helical" evidence="5">
    <location>
        <begin position="84"/>
        <end position="105"/>
    </location>
</feature>
<dbReference type="EMBL" id="BOVJ01000009">
    <property type="protein sequence ID" value="GIQ61801.1"/>
    <property type="molecule type" value="Genomic_DNA"/>
</dbReference>
<evidence type="ECO:0000313" key="6">
    <source>
        <dbReference type="EMBL" id="GIQ61801.1"/>
    </source>
</evidence>
<dbReference type="RefSeq" id="WP_372447017.1">
    <property type="nucleotide sequence ID" value="NZ_BOVJ01000009.1"/>
</dbReference>
<dbReference type="Pfam" id="PF00902">
    <property type="entry name" value="TatC"/>
    <property type="match status" value="1"/>
</dbReference>
<dbReference type="PANTHER" id="PTHR30371:SF0">
    <property type="entry name" value="SEC-INDEPENDENT PROTEIN TRANSLOCASE PROTEIN TATC, CHLOROPLASTIC-RELATED"/>
    <property type="match status" value="1"/>
</dbReference>
<organism evidence="6 7">
    <name type="scientific">Paenibacillus cisolokensis</name>
    <dbReference type="NCBI Taxonomy" id="1658519"/>
    <lineage>
        <taxon>Bacteria</taxon>
        <taxon>Bacillati</taxon>
        <taxon>Bacillota</taxon>
        <taxon>Bacilli</taxon>
        <taxon>Bacillales</taxon>
        <taxon>Paenibacillaceae</taxon>
        <taxon>Paenibacillus</taxon>
    </lineage>
</organism>